<name>S7QAV7_GLOTA</name>
<dbReference type="Proteomes" id="UP000030669">
    <property type="component" value="Unassembled WGS sequence"/>
</dbReference>
<sequence>MEIKRSFWPAGLQTSQKEIGKIVKKDCNRVVTGNYAKNGNHLSGGPGYRCRPDGVAQMWETVISDWELKSNYHAKKDTERAVAEGMSSEVFNMHENPLVFLRVFTAVMFLDKEYLGFNPSISVRCPGGGARSLTVAGKSYVIEEQVVEHPADYWPDVTRGSTEIEFLNAARDVPGGIKGVCKLVDEELVRFRGAEDMTDLIRPPAMKEKVMSGQHCQLHRHLVLQPFAVPITHFATKQELISAFIDVIQDDSGCQRGLLIDLNYALWYSEDHGEMVKERKVGQAERHHAFHGYRTPGLGREIGT</sequence>
<evidence type="ECO:0000259" key="1">
    <source>
        <dbReference type="Pfam" id="PF17667"/>
    </source>
</evidence>
<evidence type="ECO:0000313" key="3">
    <source>
        <dbReference type="Proteomes" id="UP000030669"/>
    </source>
</evidence>
<dbReference type="InterPro" id="IPR040976">
    <property type="entry name" value="Pkinase_fungal"/>
</dbReference>
<dbReference type="Pfam" id="PF17667">
    <property type="entry name" value="Pkinase_fungal"/>
    <property type="match status" value="2"/>
</dbReference>
<gene>
    <name evidence="2" type="ORF">GLOTRDRAFT_92190</name>
</gene>
<evidence type="ECO:0000313" key="2">
    <source>
        <dbReference type="EMBL" id="EPQ57036.1"/>
    </source>
</evidence>
<feature type="domain" description="Fungal-type protein kinase" evidence="1">
    <location>
        <begin position="85"/>
        <end position="147"/>
    </location>
</feature>
<dbReference type="HOGENOM" id="CLU_915431_0_0_1"/>
<keyword evidence="3" id="KW-1185">Reference proteome</keyword>
<dbReference type="GeneID" id="19309365"/>
<proteinExistence type="predicted"/>
<reference evidence="2 3" key="1">
    <citation type="journal article" date="2012" name="Science">
        <title>The Paleozoic origin of enzymatic lignin decomposition reconstructed from 31 fungal genomes.</title>
        <authorList>
            <person name="Floudas D."/>
            <person name="Binder M."/>
            <person name="Riley R."/>
            <person name="Barry K."/>
            <person name="Blanchette R.A."/>
            <person name="Henrissat B."/>
            <person name="Martinez A.T."/>
            <person name="Otillar R."/>
            <person name="Spatafora J.W."/>
            <person name="Yadav J.S."/>
            <person name="Aerts A."/>
            <person name="Benoit I."/>
            <person name="Boyd A."/>
            <person name="Carlson A."/>
            <person name="Copeland A."/>
            <person name="Coutinho P.M."/>
            <person name="de Vries R.P."/>
            <person name="Ferreira P."/>
            <person name="Findley K."/>
            <person name="Foster B."/>
            <person name="Gaskell J."/>
            <person name="Glotzer D."/>
            <person name="Gorecki P."/>
            <person name="Heitman J."/>
            <person name="Hesse C."/>
            <person name="Hori C."/>
            <person name="Igarashi K."/>
            <person name="Jurgens J.A."/>
            <person name="Kallen N."/>
            <person name="Kersten P."/>
            <person name="Kohler A."/>
            <person name="Kuees U."/>
            <person name="Kumar T.K.A."/>
            <person name="Kuo A."/>
            <person name="LaButti K."/>
            <person name="Larrondo L.F."/>
            <person name="Lindquist E."/>
            <person name="Ling A."/>
            <person name="Lombard V."/>
            <person name="Lucas S."/>
            <person name="Lundell T."/>
            <person name="Martin R."/>
            <person name="McLaughlin D.J."/>
            <person name="Morgenstern I."/>
            <person name="Morin E."/>
            <person name="Murat C."/>
            <person name="Nagy L.G."/>
            <person name="Nolan M."/>
            <person name="Ohm R.A."/>
            <person name="Patyshakuliyeva A."/>
            <person name="Rokas A."/>
            <person name="Ruiz-Duenas F.J."/>
            <person name="Sabat G."/>
            <person name="Salamov A."/>
            <person name="Samejima M."/>
            <person name="Schmutz J."/>
            <person name="Slot J.C."/>
            <person name="St John F."/>
            <person name="Stenlid J."/>
            <person name="Sun H."/>
            <person name="Sun S."/>
            <person name="Syed K."/>
            <person name="Tsang A."/>
            <person name="Wiebenga A."/>
            <person name="Young D."/>
            <person name="Pisabarro A."/>
            <person name="Eastwood D.C."/>
            <person name="Martin F."/>
            <person name="Cullen D."/>
            <person name="Grigoriev I.V."/>
            <person name="Hibbett D.S."/>
        </authorList>
    </citation>
    <scope>NUCLEOTIDE SEQUENCE [LARGE SCALE GENOMIC DNA]</scope>
    <source>
        <strain evidence="2 3">ATCC 11539</strain>
    </source>
</reference>
<protein>
    <recommendedName>
        <fullName evidence="1">Fungal-type protein kinase domain-containing protein</fullName>
    </recommendedName>
</protein>
<dbReference type="AlphaFoldDB" id="S7QAV7"/>
<accession>S7QAV7</accession>
<dbReference type="EMBL" id="KB469299">
    <property type="protein sequence ID" value="EPQ57036.1"/>
    <property type="molecule type" value="Genomic_DNA"/>
</dbReference>
<dbReference type="KEGG" id="gtr:GLOTRDRAFT_92190"/>
<feature type="domain" description="Fungal-type protein kinase" evidence="1">
    <location>
        <begin position="152"/>
        <end position="249"/>
    </location>
</feature>
<organism evidence="2 3">
    <name type="scientific">Gloeophyllum trabeum (strain ATCC 11539 / FP-39264 / Madison 617)</name>
    <name type="common">Brown rot fungus</name>
    <dbReference type="NCBI Taxonomy" id="670483"/>
    <lineage>
        <taxon>Eukaryota</taxon>
        <taxon>Fungi</taxon>
        <taxon>Dikarya</taxon>
        <taxon>Basidiomycota</taxon>
        <taxon>Agaricomycotina</taxon>
        <taxon>Agaricomycetes</taxon>
        <taxon>Gloeophyllales</taxon>
        <taxon>Gloeophyllaceae</taxon>
        <taxon>Gloeophyllum</taxon>
    </lineage>
</organism>
<dbReference type="OrthoDB" id="5584477at2759"/>
<dbReference type="RefSeq" id="XP_007864197.1">
    <property type="nucleotide sequence ID" value="XM_007866006.1"/>
</dbReference>